<feature type="compositionally biased region" description="Low complexity" evidence="1">
    <location>
        <begin position="49"/>
        <end position="59"/>
    </location>
</feature>
<dbReference type="AlphaFoldDB" id="A0A2N9IXI1"/>
<evidence type="ECO:0000256" key="1">
    <source>
        <dbReference type="SAM" id="MobiDB-lite"/>
    </source>
</evidence>
<evidence type="ECO:0008006" key="3">
    <source>
        <dbReference type="Google" id="ProtNLM"/>
    </source>
</evidence>
<sequence>MEETRYRSYGGGGRDLEIVTVRNLSENKLYVGGRSRPSFDPSLYHMSKSRTSSTTKPSPLAVKKWWNDPERKRKRRVAKYKLYGTEGKLKSSIKKGYHWVKKTCIRMDPPAEETNNSVQSSD</sequence>
<dbReference type="InterPro" id="IPR021899">
    <property type="entry name" value="DUF3511"/>
</dbReference>
<proteinExistence type="predicted"/>
<dbReference type="PANTHER" id="PTHR33193:SF13">
    <property type="entry name" value="EXPRESSED PROTEIN"/>
    <property type="match status" value="1"/>
</dbReference>
<feature type="region of interest" description="Disordered" evidence="1">
    <location>
        <begin position="40"/>
        <end position="59"/>
    </location>
</feature>
<protein>
    <recommendedName>
        <fullName evidence="3">DUF3511 domain-containing protein</fullName>
    </recommendedName>
</protein>
<name>A0A2N9IXI1_FAGSY</name>
<accession>A0A2N9IXI1</accession>
<gene>
    <name evidence="2" type="ORF">FSB_LOCUS56731</name>
</gene>
<evidence type="ECO:0000313" key="2">
    <source>
        <dbReference type="EMBL" id="SPD28849.1"/>
    </source>
</evidence>
<dbReference type="PANTHER" id="PTHR33193">
    <property type="entry name" value="DOMAIN PROTEIN, PUTATIVE (DUF3511)-RELATED"/>
    <property type="match status" value="1"/>
</dbReference>
<dbReference type="EMBL" id="OIVN01006248">
    <property type="protein sequence ID" value="SPD28849.1"/>
    <property type="molecule type" value="Genomic_DNA"/>
</dbReference>
<organism evidence="2">
    <name type="scientific">Fagus sylvatica</name>
    <name type="common">Beechnut</name>
    <dbReference type="NCBI Taxonomy" id="28930"/>
    <lineage>
        <taxon>Eukaryota</taxon>
        <taxon>Viridiplantae</taxon>
        <taxon>Streptophyta</taxon>
        <taxon>Embryophyta</taxon>
        <taxon>Tracheophyta</taxon>
        <taxon>Spermatophyta</taxon>
        <taxon>Magnoliopsida</taxon>
        <taxon>eudicotyledons</taxon>
        <taxon>Gunneridae</taxon>
        <taxon>Pentapetalae</taxon>
        <taxon>rosids</taxon>
        <taxon>fabids</taxon>
        <taxon>Fagales</taxon>
        <taxon>Fagaceae</taxon>
        <taxon>Fagus</taxon>
    </lineage>
</organism>
<reference evidence="2" key="1">
    <citation type="submission" date="2018-02" db="EMBL/GenBank/DDBJ databases">
        <authorList>
            <person name="Cohen D.B."/>
            <person name="Kent A.D."/>
        </authorList>
    </citation>
    <scope>NUCLEOTIDE SEQUENCE</scope>
</reference>
<dbReference type="Pfam" id="PF12023">
    <property type="entry name" value="DUF3511"/>
    <property type="match status" value="1"/>
</dbReference>